<evidence type="ECO:0000256" key="5">
    <source>
        <dbReference type="ARBA" id="ARBA00022801"/>
    </source>
</evidence>
<protein>
    <recommendedName>
        <fullName evidence="10">GPI inositol-deacylase</fullName>
        <ecNumber evidence="10">3.1.-.-</ecNumber>
    </recommendedName>
</protein>
<evidence type="ECO:0000256" key="11">
    <source>
        <dbReference type="SAM" id="MobiDB-lite"/>
    </source>
</evidence>
<keyword evidence="3 10" id="KW-0813">Transport</keyword>
<evidence type="ECO:0000256" key="7">
    <source>
        <dbReference type="ARBA" id="ARBA00022927"/>
    </source>
</evidence>
<dbReference type="Proteomes" id="UP000322000">
    <property type="component" value="Chromosome 3"/>
</dbReference>
<dbReference type="Pfam" id="PF07819">
    <property type="entry name" value="PGAP1"/>
    <property type="match status" value="1"/>
</dbReference>
<dbReference type="InterPro" id="IPR056824">
    <property type="entry name" value="PGAP1_TMD"/>
</dbReference>
<comment type="subcellular location">
    <subcellularLocation>
        <location evidence="1">Endoplasmic reticulum membrane</location>
        <topology evidence="1">Multi-pass membrane protein</topology>
    </subcellularLocation>
</comment>
<feature type="transmembrane region" description="Helical" evidence="10">
    <location>
        <begin position="702"/>
        <end position="726"/>
    </location>
</feature>
<comment type="similarity">
    <text evidence="2 10">Belongs to the GPI inositol-deacylase family.</text>
</comment>
<keyword evidence="14" id="KW-1185">Reference proteome</keyword>
<dbReference type="InParanoid" id="A0A7E5V9I4"/>
<evidence type="ECO:0000256" key="8">
    <source>
        <dbReference type="ARBA" id="ARBA00022989"/>
    </source>
</evidence>
<accession>A0A7E5V9I4</accession>
<feature type="transmembrane region" description="Helical" evidence="10">
    <location>
        <begin position="914"/>
        <end position="933"/>
    </location>
</feature>
<dbReference type="GO" id="GO:0006888">
    <property type="term" value="P:endoplasmic reticulum to Golgi vesicle-mediated transport"/>
    <property type="evidence" value="ECO:0007669"/>
    <property type="project" value="TreeGrafter"/>
</dbReference>
<comment type="function">
    <text evidence="10">Involved in inositol deacylation of GPI-anchored proteins which plays important roles in the quality control and ER-associated degradation of GPI-anchored proteins.</text>
</comment>
<keyword evidence="7 10" id="KW-0653">Protein transport</keyword>
<evidence type="ECO:0000313" key="15">
    <source>
        <dbReference type="RefSeq" id="XP_026724938.1"/>
    </source>
</evidence>
<dbReference type="KEGG" id="tnl:113491921"/>
<dbReference type="SUPFAM" id="SSF53474">
    <property type="entry name" value="alpha/beta-Hydrolases"/>
    <property type="match status" value="1"/>
</dbReference>
<dbReference type="InterPro" id="IPR012908">
    <property type="entry name" value="PGAP1-ab_dom-like"/>
</dbReference>
<dbReference type="Pfam" id="PF25140">
    <property type="entry name" value="PGAP1_TMD"/>
    <property type="match status" value="1"/>
</dbReference>
<sequence length="1099" mass="125161">MKFFNVLSSSIFQILSFIFVISYLLGFLNLHFSDKTNYCVMTYMFEYPQFVRLSVPENKIYPQYGLYAYSEGRFTEKARKMWFDGVPVLFIPGNSGSHMQARSLASVALRKALTKGYQYHFDFFTLSYNEELSGIYGGVLQSQTRFAAACISKILSLYKSNKYTKTVPTSIILIGHSMGGLIAKRLLAYPSTLDTTALAITLAAPLEAPVVNVDAAMDDFYMLMDLEWKTYIHNHPFMKEKKVLISFGNGPRDLLMPSGLTSSNDSFISALTTSVPGVWASPDHVCIVWCKQLVMVINRYLFSIVNPDTEQIVEDGQILKSRAIQFFKANRSMTLSPEIPRANVTMMVDAFWYEDNRRMYTISRPQIDKMTYLMIRLVSFPQNRFVAIEAVNVEDRDWVFGCNAKYSYNTYRYCRDATSLSELSRWTGAAADNGKRKLATINLHKIKEAHPDWSHVVVKVSPTRKPIILNVDINDHASRVIDVDLQYLWWFGRYQIISETERESLYYELTLRNFNTVHQAFLLYVEPTPSCKAQYHVSAELHVPWAENHEYYHYFTLLKQSPMKLRLFKTNPNVTDSLEVTEHPKITLLLDPQCTYRISISQSWYLRLAQMARNYSPVLVPYMTAIVLLAARSNLLQLKEKGACVSLHSALISEGVKPYYALLYARLGAVIFFSIPIFSFIFENASWNNLELRYFIKSLLVLPAYLTALGILQIAAAAIVAVMVFSSQIAHRLLFRIMCRGGPGLAEKMAAGLQKVPMLVSAALLCAGPLACGAAALVAGAAFYAFMLSKMYEEYLEDYVYKLMAKIFARVRRIFRSKKPNKETESEPPKASTSREQLNDDSNRQTNGKTVNDSKDNVASEKNKCECDTTSSEPNNDNNKVNDESGEKPCDESEDKHAEVDEDLSSLNFHMMMFSMWLAVTLVNVPALLTWARNFSYSMVLKPDTSYHTGLVMSACSTCVWQMNLPRRNLRHYDSVAALLFTMAVFLLALGPLSLTIVNYGVTFMFAVITLQQVFDKEETVPSIDKNKNEEKTPTNEQNREDNAENRNCDDDDEFKKFLERETVRGPDLKLDDCVVCTSSKMYRIFKNMKDKFSATENL</sequence>
<dbReference type="PANTHER" id="PTHR15495:SF7">
    <property type="entry name" value="GPI INOSITOL-DEACYLASE"/>
    <property type="match status" value="1"/>
</dbReference>
<dbReference type="RefSeq" id="XP_026724938.1">
    <property type="nucleotide sequence ID" value="XM_026869137.1"/>
</dbReference>
<evidence type="ECO:0000259" key="12">
    <source>
        <dbReference type="Pfam" id="PF07819"/>
    </source>
</evidence>
<evidence type="ECO:0000256" key="10">
    <source>
        <dbReference type="RuleBase" id="RU365011"/>
    </source>
</evidence>
<feature type="compositionally biased region" description="Basic and acidic residues" evidence="11">
    <location>
        <begin position="852"/>
        <end position="867"/>
    </location>
</feature>
<reference evidence="15" key="1">
    <citation type="submission" date="2025-08" db="UniProtKB">
        <authorList>
            <consortium name="RefSeq"/>
        </authorList>
    </citation>
    <scope>IDENTIFICATION</scope>
</reference>
<feature type="transmembrane region" description="Helical" evidence="10">
    <location>
        <begin position="973"/>
        <end position="991"/>
    </location>
</feature>
<feature type="compositionally biased region" description="Polar residues" evidence="11">
    <location>
        <begin position="868"/>
        <end position="879"/>
    </location>
</feature>
<feature type="domain" description="GPI inositol-deacylase PGAP1-like alpha/beta" evidence="12">
    <location>
        <begin position="83"/>
        <end position="304"/>
    </location>
</feature>
<dbReference type="GO" id="GO:0006505">
    <property type="term" value="P:GPI anchor metabolic process"/>
    <property type="evidence" value="ECO:0007669"/>
    <property type="project" value="TreeGrafter"/>
</dbReference>
<keyword evidence="4 10" id="KW-0812">Transmembrane</keyword>
<dbReference type="GO" id="GO:0005789">
    <property type="term" value="C:endoplasmic reticulum membrane"/>
    <property type="evidence" value="ECO:0007669"/>
    <property type="project" value="UniProtKB-SubCell"/>
</dbReference>
<keyword evidence="9 10" id="KW-0472">Membrane</keyword>
<dbReference type="AlphaFoldDB" id="A0A7E5V9I4"/>
<dbReference type="FunCoup" id="A0A7E5V9I4">
    <property type="interactions" value="1225"/>
</dbReference>
<dbReference type="GO" id="GO:0050185">
    <property type="term" value="F:phosphatidylinositol deacylase activity"/>
    <property type="evidence" value="ECO:0007669"/>
    <property type="project" value="TreeGrafter"/>
</dbReference>
<dbReference type="OrthoDB" id="348976at2759"/>
<dbReference type="Gene3D" id="3.40.50.1820">
    <property type="entry name" value="alpha/beta hydrolase"/>
    <property type="match status" value="1"/>
</dbReference>
<dbReference type="InterPro" id="IPR039529">
    <property type="entry name" value="PGAP1/BST1"/>
</dbReference>
<evidence type="ECO:0000256" key="3">
    <source>
        <dbReference type="ARBA" id="ARBA00022448"/>
    </source>
</evidence>
<feature type="transmembrane region" description="Helical" evidence="10">
    <location>
        <begin position="659"/>
        <end position="682"/>
    </location>
</feature>
<evidence type="ECO:0000256" key="2">
    <source>
        <dbReference type="ARBA" id="ARBA00006931"/>
    </source>
</evidence>
<feature type="transmembrane region" description="Helical" evidence="10">
    <location>
        <begin position="758"/>
        <end position="787"/>
    </location>
</feature>
<dbReference type="PANTHER" id="PTHR15495">
    <property type="entry name" value="NEGATIVE REGULATOR OF VESICLE FORMATION-RELATED"/>
    <property type="match status" value="1"/>
</dbReference>
<keyword evidence="5 10" id="KW-0378">Hydrolase</keyword>
<feature type="domain" description="GPI inositol-deacylase transmembrane" evidence="13">
    <location>
        <begin position="893"/>
        <end position="1008"/>
    </location>
</feature>
<evidence type="ECO:0000256" key="6">
    <source>
        <dbReference type="ARBA" id="ARBA00022824"/>
    </source>
</evidence>
<keyword evidence="6 10" id="KW-0256">Endoplasmic reticulum</keyword>
<evidence type="ECO:0000256" key="1">
    <source>
        <dbReference type="ARBA" id="ARBA00004477"/>
    </source>
</evidence>
<dbReference type="Pfam" id="PF24660">
    <property type="entry name" value="PGAP1_3rd"/>
    <property type="match status" value="1"/>
</dbReference>
<feature type="region of interest" description="Disordered" evidence="11">
    <location>
        <begin position="1022"/>
        <end position="1051"/>
    </location>
</feature>
<evidence type="ECO:0000313" key="14">
    <source>
        <dbReference type="Proteomes" id="UP000322000"/>
    </source>
</evidence>
<feature type="compositionally biased region" description="Basic and acidic residues" evidence="11">
    <location>
        <begin position="880"/>
        <end position="897"/>
    </location>
</feature>
<dbReference type="CTD" id="80055"/>
<evidence type="ECO:0000259" key="13">
    <source>
        <dbReference type="Pfam" id="PF25140"/>
    </source>
</evidence>
<keyword evidence="8 10" id="KW-1133">Transmembrane helix</keyword>
<proteinExistence type="inferred from homology"/>
<feature type="region of interest" description="Disordered" evidence="11">
    <location>
        <begin position="819"/>
        <end position="897"/>
    </location>
</feature>
<name>A0A7E5V9I4_TRINI</name>
<evidence type="ECO:0000256" key="9">
    <source>
        <dbReference type="ARBA" id="ARBA00023136"/>
    </source>
</evidence>
<dbReference type="InterPro" id="IPR029058">
    <property type="entry name" value="AB_hydrolase_fold"/>
</dbReference>
<gene>
    <name evidence="15" type="primary">LOC113491921</name>
</gene>
<evidence type="ECO:0000256" key="4">
    <source>
        <dbReference type="ARBA" id="ARBA00022692"/>
    </source>
</evidence>
<dbReference type="GO" id="GO:0015031">
    <property type="term" value="P:protein transport"/>
    <property type="evidence" value="ECO:0007669"/>
    <property type="project" value="UniProtKB-KW"/>
</dbReference>
<dbReference type="GeneID" id="113491921"/>
<organism evidence="14 15">
    <name type="scientific">Trichoplusia ni</name>
    <name type="common">Cabbage looper</name>
    <dbReference type="NCBI Taxonomy" id="7111"/>
    <lineage>
        <taxon>Eukaryota</taxon>
        <taxon>Metazoa</taxon>
        <taxon>Ecdysozoa</taxon>
        <taxon>Arthropoda</taxon>
        <taxon>Hexapoda</taxon>
        <taxon>Insecta</taxon>
        <taxon>Pterygota</taxon>
        <taxon>Neoptera</taxon>
        <taxon>Endopterygota</taxon>
        <taxon>Lepidoptera</taxon>
        <taxon>Glossata</taxon>
        <taxon>Ditrysia</taxon>
        <taxon>Noctuoidea</taxon>
        <taxon>Noctuidae</taxon>
        <taxon>Plusiinae</taxon>
        <taxon>Trichoplusia</taxon>
    </lineage>
</organism>
<feature type="transmembrane region" description="Helical" evidence="10">
    <location>
        <begin position="12"/>
        <end position="32"/>
    </location>
</feature>
<dbReference type="EC" id="3.1.-.-" evidence="10"/>